<name>A0ABW7FQW2_9BURK</name>
<feature type="transmembrane region" description="Helical" evidence="2">
    <location>
        <begin position="193"/>
        <end position="211"/>
    </location>
</feature>
<keyword evidence="6" id="KW-1185">Reference proteome</keyword>
<accession>A0ABW7FQW2</accession>
<organism evidence="5 6">
    <name type="scientific">Roseateles rivi</name>
    <dbReference type="NCBI Taxonomy" id="3299028"/>
    <lineage>
        <taxon>Bacteria</taxon>
        <taxon>Pseudomonadati</taxon>
        <taxon>Pseudomonadota</taxon>
        <taxon>Betaproteobacteria</taxon>
        <taxon>Burkholderiales</taxon>
        <taxon>Sphaerotilaceae</taxon>
        <taxon>Roseateles</taxon>
    </lineage>
</organism>
<keyword evidence="2" id="KW-1133">Transmembrane helix</keyword>
<gene>
    <name evidence="5" type="ORF">ACG0Z6_00585</name>
</gene>
<keyword evidence="3" id="KW-0732">Signal</keyword>
<proteinExistence type="predicted"/>
<protein>
    <submittedName>
        <fullName evidence="5">TPM domain-containing protein</fullName>
    </submittedName>
</protein>
<feature type="region of interest" description="Disordered" evidence="1">
    <location>
        <begin position="250"/>
        <end position="278"/>
    </location>
</feature>
<dbReference type="Pfam" id="PF04536">
    <property type="entry name" value="TPM_phosphatase"/>
    <property type="match status" value="1"/>
</dbReference>
<keyword evidence="2" id="KW-0812">Transmembrane</keyword>
<sequence length="278" mass="28600">MSTHSRLYARWWPWVAALCLMAAVLLASTSALAQQLQAIPALSARVTDTAALLSADERQALEAQLAAFEAEAGPQMAVLLLPSTAPEDITSYAHRVADAWKLGRREVGDGLLIVVASQDRKVRIEVAKALEGAVPDLAARRVIRDHIAPAFKAGRYAEGLQQGIAALQDLVRGEGLPAPQNAAPAPSGSWDNALALFLILGLAITLGTGFVRSLRSSARSVPSYRGSRRSSSLDAPIIWGSGAGNSWGGGGFGGGGDSGGFSSGGGGDFGGGGASGDW</sequence>
<dbReference type="Proteomes" id="UP001606099">
    <property type="component" value="Unassembled WGS sequence"/>
</dbReference>
<evidence type="ECO:0000259" key="4">
    <source>
        <dbReference type="Pfam" id="PF04536"/>
    </source>
</evidence>
<keyword evidence="2" id="KW-0472">Membrane</keyword>
<dbReference type="InterPro" id="IPR007621">
    <property type="entry name" value="TPM_dom"/>
</dbReference>
<feature type="signal peptide" evidence="3">
    <location>
        <begin position="1"/>
        <end position="33"/>
    </location>
</feature>
<evidence type="ECO:0000256" key="1">
    <source>
        <dbReference type="SAM" id="MobiDB-lite"/>
    </source>
</evidence>
<dbReference type="EMBL" id="JBIGHZ010000001">
    <property type="protein sequence ID" value="MFG6446730.1"/>
    <property type="molecule type" value="Genomic_DNA"/>
</dbReference>
<evidence type="ECO:0000313" key="5">
    <source>
        <dbReference type="EMBL" id="MFG6446730.1"/>
    </source>
</evidence>
<dbReference type="PANTHER" id="PTHR30373">
    <property type="entry name" value="UPF0603 PROTEIN YGCG"/>
    <property type="match status" value="1"/>
</dbReference>
<dbReference type="RefSeq" id="WP_394457822.1">
    <property type="nucleotide sequence ID" value="NZ_JBIGHZ010000001.1"/>
</dbReference>
<dbReference type="Gene3D" id="3.10.310.50">
    <property type="match status" value="1"/>
</dbReference>
<feature type="chain" id="PRO_5047424222" evidence="3">
    <location>
        <begin position="34"/>
        <end position="278"/>
    </location>
</feature>
<evidence type="ECO:0000256" key="2">
    <source>
        <dbReference type="SAM" id="Phobius"/>
    </source>
</evidence>
<evidence type="ECO:0000313" key="6">
    <source>
        <dbReference type="Proteomes" id="UP001606099"/>
    </source>
</evidence>
<reference evidence="5 6" key="1">
    <citation type="submission" date="2024-08" db="EMBL/GenBank/DDBJ databases">
        <authorList>
            <person name="Lu H."/>
        </authorList>
    </citation>
    <scope>NUCLEOTIDE SEQUENCE [LARGE SCALE GENOMIC DNA]</scope>
    <source>
        <strain evidence="5 6">BYS180W</strain>
    </source>
</reference>
<comment type="caution">
    <text evidence="5">The sequence shown here is derived from an EMBL/GenBank/DDBJ whole genome shotgun (WGS) entry which is preliminary data.</text>
</comment>
<feature type="domain" description="TPM" evidence="4">
    <location>
        <begin position="46"/>
        <end position="169"/>
    </location>
</feature>
<evidence type="ECO:0000256" key="3">
    <source>
        <dbReference type="SAM" id="SignalP"/>
    </source>
</evidence>
<dbReference type="PANTHER" id="PTHR30373:SF2">
    <property type="entry name" value="UPF0603 PROTEIN YGCG"/>
    <property type="match status" value="1"/>
</dbReference>